<evidence type="ECO:0000313" key="2">
    <source>
        <dbReference type="Proteomes" id="UP000194236"/>
    </source>
</evidence>
<dbReference type="Proteomes" id="UP000194236">
    <property type="component" value="Unassembled WGS sequence"/>
</dbReference>
<dbReference type="AlphaFoldDB" id="A0A1Y3B661"/>
<reference evidence="1 2" key="1">
    <citation type="submission" date="2017-03" db="EMBL/GenBank/DDBJ databases">
        <title>Genome Survey of Euroglyphus maynei.</title>
        <authorList>
            <person name="Arlian L.G."/>
            <person name="Morgan M.S."/>
            <person name="Rider S.D."/>
        </authorList>
    </citation>
    <scope>NUCLEOTIDE SEQUENCE [LARGE SCALE GENOMIC DNA]</scope>
    <source>
        <strain evidence="1">Arlian Lab</strain>
        <tissue evidence="1">Whole body</tissue>
    </source>
</reference>
<dbReference type="SUPFAM" id="SSF48726">
    <property type="entry name" value="Immunoglobulin"/>
    <property type="match status" value="1"/>
</dbReference>
<accession>A0A1Y3B661</accession>
<organism evidence="1 2">
    <name type="scientific">Euroglyphus maynei</name>
    <name type="common">Mayne's house dust mite</name>
    <dbReference type="NCBI Taxonomy" id="6958"/>
    <lineage>
        <taxon>Eukaryota</taxon>
        <taxon>Metazoa</taxon>
        <taxon>Ecdysozoa</taxon>
        <taxon>Arthropoda</taxon>
        <taxon>Chelicerata</taxon>
        <taxon>Arachnida</taxon>
        <taxon>Acari</taxon>
        <taxon>Acariformes</taxon>
        <taxon>Sarcoptiformes</taxon>
        <taxon>Astigmata</taxon>
        <taxon>Psoroptidia</taxon>
        <taxon>Analgoidea</taxon>
        <taxon>Pyroglyphidae</taxon>
        <taxon>Pyroglyphinae</taxon>
        <taxon>Euroglyphus</taxon>
    </lineage>
</organism>
<dbReference type="Gene3D" id="2.60.40.10">
    <property type="entry name" value="Immunoglobulins"/>
    <property type="match status" value="1"/>
</dbReference>
<comment type="caution">
    <text evidence="1">The sequence shown here is derived from an EMBL/GenBank/DDBJ whole genome shotgun (WGS) entry which is preliminary data.</text>
</comment>
<dbReference type="OrthoDB" id="6502474at2759"/>
<evidence type="ECO:0008006" key="3">
    <source>
        <dbReference type="Google" id="ProtNLM"/>
    </source>
</evidence>
<evidence type="ECO:0000313" key="1">
    <source>
        <dbReference type="EMBL" id="OTF76309.1"/>
    </source>
</evidence>
<feature type="non-terminal residue" evidence="1">
    <location>
        <position position="93"/>
    </location>
</feature>
<dbReference type="EMBL" id="MUJZ01038133">
    <property type="protein sequence ID" value="OTF76309.1"/>
    <property type="molecule type" value="Genomic_DNA"/>
</dbReference>
<name>A0A1Y3B661_EURMA</name>
<gene>
    <name evidence="1" type="ORF">BLA29_010383</name>
</gene>
<keyword evidence="2" id="KW-1185">Reference proteome</keyword>
<dbReference type="InterPro" id="IPR036179">
    <property type="entry name" value="Ig-like_dom_sf"/>
</dbReference>
<dbReference type="InterPro" id="IPR013783">
    <property type="entry name" value="Ig-like_fold"/>
</dbReference>
<protein>
    <recommendedName>
        <fullName evidence="3">Ig-like domain-containing protein</fullName>
    </recommendedName>
</protein>
<proteinExistence type="predicted"/>
<sequence length="93" mass="10411">MELVVHSGAWLCIASNGVMPSVSRRILLNVQCIAPFGSNITLDCHIEAYPLPLNYWTFGLQSQSIYISGPKYEVSVKEKGYKRHLKLTIQSLS</sequence>